<dbReference type="Proteomes" id="UP000265768">
    <property type="component" value="Unassembled WGS sequence"/>
</dbReference>
<dbReference type="AlphaFoldDB" id="A0A3A4BML3"/>
<dbReference type="PANTHER" id="PTHR35332">
    <property type="entry name" value="REGULATION OF ENOLASE PROTEIN 1"/>
    <property type="match status" value="1"/>
</dbReference>
<accession>A0A3A4BML3</accession>
<dbReference type="PANTHER" id="PTHR35332:SF2">
    <property type="entry name" value="REGULATION OF ENOLASE PROTEIN 1"/>
    <property type="match status" value="1"/>
</dbReference>
<reference evidence="1 2" key="1">
    <citation type="submission" date="2018-09" db="EMBL/GenBank/DDBJ databases">
        <title>YIM 75507 draft genome.</title>
        <authorList>
            <person name="Tang S."/>
            <person name="Feng Y."/>
        </authorList>
    </citation>
    <scope>NUCLEOTIDE SEQUENCE [LARGE SCALE GENOMIC DNA]</scope>
    <source>
        <strain evidence="1 2">YIM 75507</strain>
    </source>
</reference>
<dbReference type="PIRSF" id="PIRSF022704">
    <property type="entry name" value="UCP022704"/>
    <property type="match status" value="1"/>
</dbReference>
<dbReference type="Gene3D" id="2.60.120.200">
    <property type="match status" value="1"/>
</dbReference>
<dbReference type="InterPro" id="IPR013320">
    <property type="entry name" value="ConA-like_dom_sf"/>
</dbReference>
<proteinExistence type="predicted"/>
<keyword evidence="2" id="KW-1185">Reference proteome</keyword>
<sequence length="181" mass="20606">MEWWNEPREWTGDAKRLDVVPDARSDFWRTTHYGFVRDTGHVFGRTVAGDADLSVRLRGDYRDLYDQGGLMLRVDAENWIKFGVEYVDRRLLLSAVVTREFSDWSTTPAPDGVEELWFRMSRRGDTVEMSWSPDGSAFETLRLAYLPPGVPAFAGAMCAAPDGDGFPVTFEDLRVDDWTAV</sequence>
<dbReference type="EMBL" id="QZEY01000005">
    <property type="protein sequence ID" value="RJL32252.1"/>
    <property type="molecule type" value="Genomic_DNA"/>
</dbReference>
<dbReference type="InterPro" id="IPR015987">
    <property type="entry name" value="UCP022704"/>
</dbReference>
<dbReference type="Pfam" id="PF07081">
    <property type="entry name" value="DUF1349"/>
    <property type="match status" value="1"/>
</dbReference>
<dbReference type="OrthoDB" id="9814707at2"/>
<dbReference type="SUPFAM" id="SSF49899">
    <property type="entry name" value="Concanavalin A-like lectins/glucanases"/>
    <property type="match status" value="1"/>
</dbReference>
<evidence type="ECO:0000313" key="1">
    <source>
        <dbReference type="EMBL" id="RJL32252.1"/>
    </source>
</evidence>
<protein>
    <submittedName>
        <fullName evidence="1">DUF1349 domain-containing protein</fullName>
    </submittedName>
</protein>
<evidence type="ECO:0000313" key="2">
    <source>
        <dbReference type="Proteomes" id="UP000265768"/>
    </source>
</evidence>
<organism evidence="1 2">
    <name type="scientific">Bailinhaonella thermotolerans</name>
    <dbReference type="NCBI Taxonomy" id="1070861"/>
    <lineage>
        <taxon>Bacteria</taxon>
        <taxon>Bacillati</taxon>
        <taxon>Actinomycetota</taxon>
        <taxon>Actinomycetes</taxon>
        <taxon>Streptosporangiales</taxon>
        <taxon>Streptosporangiaceae</taxon>
        <taxon>Bailinhaonella</taxon>
    </lineage>
</organism>
<name>A0A3A4BML3_9ACTN</name>
<gene>
    <name evidence="1" type="ORF">D5H75_16200</name>
</gene>
<comment type="caution">
    <text evidence="1">The sequence shown here is derived from an EMBL/GenBank/DDBJ whole genome shotgun (WGS) entry which is preliminary data.</text>
</comment>
<dbReference type="InterPro" id="IPR009784">
    <property type="entry name" value="DUF1349"/>
</dbReference>